<evidence type="ECO:0000256" key="3">
    <source>
        <dbReference type="ARBA" id="ARBA00022833"/>
    </source>
</evidence>
<organism evidence="7">
    <name type="scientific">Daucus carota subsp. sativus</name>
    <name type="common">Carrot</name>
    <dbReference type="NCBI Taxonomy" id="79200"/>
    <lineage>
        <taxon>Eukaryota</taxon>
        <taxon>Viridiplantae</taxon>
        <taxon>Streptophyta</taxon>
        <taxon>Embryophyta</taxon>
        <taxon>Tracheophyta</taxon>
        <taxon>Spermatophyta</taxon>
        <taxon>Magnoliopsida</taxon>
        <taxon>eudicotyledons</taxon>
        <taxon>Gunneridae</taxon>
        <taxon>Pentapetalae</taxon>
        <taxon>asterids</taxon>
        <taxon>campanulids</taxon>
        <taxon>Apiales</taxon>
        <taxon>Apiaceae</taxon>
        <taxon>Apioideae</taxon>
        <taxon>Scandiceae</taxon>
        <taxon>Daucinae</taxon>
        <taxon>Daucus</taxon>
        <taxon>Daucus sect. Daucus</taxon>
    </lineage>
</organism>
<dbReference type="InterPro" id="IPR013083">
    <property type="entry name" value="Znf_RING/FYVE/PHD"/>
</dbReference>
<reference evidence="7" key="1">
    <citation type="journal article" date="2016" name="Nat. Genet.">
        <title>A high-quality carrot genome assembly provides new insights into carotenoid accumulation and asterid genome evolution.</title>
        <authorList>
            <person name="Iorizzo M."/>
            <person name="Ellison S."/>
            <person name="Senalik D."/>
            <person name="Zeng P."/>
            <person name="Satapoomin P."/>
            <person name="Huang J."/>
            <person name="Bowman M."/>
            <person name="Iovene M."/>
            <person name="Sanseverino W."/>
            <person name="Cavagnaro P."/>
            <person name="Yildiz M."/>
            <person name="Macko-Podgorni A."/>
            <person name="Moranska E."/>
            <person name="Grzebelus E."/>
            <person name="Grzebelus D."/>
            <person name="Ashrafi H."/>
            <person name="Zheng Z."/>
            <person name="Cheng S."/>
            <person name="Spooner D."/>
            <person name="Van Deynze A."/>
            <person name="Simon P."/>
        </authorList>
    </citation>
    <scope>NUCLEOTIDE SEQUENCE [LARGE SCALE GENOMIC DNA]</scope>
    <source>
        <tissue evidence="7">Leaf</tissue>
    </source>
</reference>
<feature type="domain" description="RING-CH-type" evidence="6">
    <location>
        <begin position="95"/>
        <end position="159"/>
    </location>
</feature>
<dbReference type="OrthoDB" id="1912066at2759"/>
<keyword evidence="1" id="KW-0479">Metal-binding</keyword>
<dbReference type="EMBL" id="LNRQ01000003">
    <property type="protein sequence ID" value="KZN03397.1"/>
    <property type="molecule type" value="Genomic_DNA"/>
</dbReference>
<proteinExistence type="predicted"/>
<protein>
    <recommendedName>
        <fullName evidence="6">RING-CH-type domain-containing protein</fullName>
    </recommendedName>
</protein>
<evidence type="ECO:0000313" key="8">
    <source>
        <dbReference type="EMBL" id="WOG94478.1"/>
    </source>
</evidence>
<dbReference type="Gene3D" id="3.30.40.10">
    <property type="entry name" value="Zinc/RING finger domain, C3HC4 (zinc finger)"/>
    <property type="match status" value="1"/>
</dbReference>
<dbReference type="PANTHER" id="PTHR46214">
    <property type="entry name" value="ZINC FINGER, RING-CH-TYPE"/>
    <property type="match status" value="1"/>
</dbReference>
<dbReference type="Proteomes" id="UP000077755">
    <property type="component" value="Chromosome 3"/>
</dbReference>
<evidence type="ECO:0000256" key="4">
    <source>
        <dbReference type="SAM" id="MobiDB-lite"/>
    </source>
</evidence>
<evidence type="ECO:0000256" key="5">
    <source>
        <dbReference type="SAM" id="Phobius"/>
    </source>
</evidence>
<dbReference type="PROSITE" id="PS51292">
    <property type="entry name" value="ZF_RING_CH"/>
    <property type="match status" value="1"/>
</dbReference>
<name>A0A161Y2L1_DAUCS</name>
<accession>A0A161Y2L1</accession>
<dbReference type="PANTHER" id="PTHR46214:SF42">
    <property type="entry name" value="RING-CH-TYPE DOMAIN-CONTAINING PROTEIN"/>
    <property type="match status" value="1"/>
</dbReference>
<dbReference type="AlphaFoldDB" id="A0A161Y2L1"/>
<feature type="region of interest" description="Disordered" evidence="4">
    <location>
        <begin position="43"/>
        <end position="69"/>
    </location>
</feature>
<evidence type="ECO:0000313" key="9">
    <source>
        <dbReference type="Proteomes" id="UP000077755"/>
    </source>
</evidence>
<dbReference type="KEGG" id="dcr:108212798"/>
<dbReference type="SUPFAM" id="SSF57850">
    <property type="entry name" value="RING/U-box"/>
    <property type="match status" value="1"/>
</dbReference>
<evidence type="ECO:0000313" key="7">
    <source>
        <dbReference type="EMBL" id="KZN03397.1"/>
    </source>
</evidence>
<dbReference type="GO" id="GO:0008270">
    <property type="term" value="F:zinc ion binding"/>
    <property type="evidence" value="ECO:0007669"/>
    <property type="project" value="UniProtKB-KW"/>
</dbReference>
<gene>
    <name evidence="7" type="ORF">DCAR_012153</name>
    <name evidence="8" type="ORF">DCAR_0313774</name>
</gene>
<dbReference type="SMART" id="SM00744">
    <property type="entry name" value="RINGv"/>
    <property type="match status" value="1"/>
</dbReference>
<feature type="compositionally biased region" description="Basic and acidic residues" evidence="4">
    <location>
        <begin position="60"/>
        <end position="69"/>
    </location>
</feature>
<keyword evidence="2" id="KW-0863">Zinc-finger</keyword>
<keyword evidence="3" id="KW-0862">Zinc</keyword>
<evidence type="ECO:0000256" key="1">
    <source>
        <dbReference type="ARBA" id="ARBA00022723"/>
    </source>
</evidence>
<dbReference type="InterPro" id="IPR011016">
    <property type="entry name" value="Znf_RING-CH"/>
</dbReference>
<keyword evidence="5" id="KW-0812">Transmembrane</keyword>
<sequence>MNCVDLECGGGLGSSAVKNYDEDNIRLSEDKEGYSCFSSSYSTANSSIHGSGSDSDSETESERVLDADRASSVVGSDCVVDIDKEVPEHTILTIFSGTEDRDCRICNLSLQDKEYGLALELGCSCKDDLAAVHQHCADTWFKIKGNNICEICHSVAENVDIPHDIESRLPTGVITAETNDAEAWQQITAALTSQAAAMQESSNLETRSFLQLTFMALVIVIVLLVVLFM</sequence>
<evidence type="ECO:0000259" key="6">
    <source>
        <dbReference type="PROSITE" id="PS51292"/>
    </source>
</evidence>
<keyword evidence="5" id="KW-0472">Membrane</keyword>
<keyword evidence="9" id="KW-1185">Reference proteome</keyword>
<dbReference type="EMBL" id="CP093345">
    <property type="protein sequence ID" value="WOG94478.1"/>
    <property type="molecule type" value="Genomic_DNA"/>
</dbReference>
<feature type="transmembrane region" description="Helical" evidence="5">
    <location>
        <begin position="209"/>
        <end position="228"/>
    </location>
</feature>
<dbReference type="Gramene" id="KZN03397">
    <property type="protein sequence ID" value="KZN03397"/>
    <property type="gene ID" value="DCAR_012153"/>
</dbReference>
<dbReference type="CDD" id="cd16495">
    <property type="entry name" value="RING_CH-C4HC3_MARCH"/>
    <property type="match status" value="1"/>
</dbReference>
<keyword evidence="5" id="KW-1133">Transmembrane helix</keyword>
<evidence type="ECO:0000256" key="2">
    <source>
        <dbReference type="ARBA" id="ARBA00022771"/>
    </source>
</evidence>
<dbReference type="Pfam" id="PF12906">
    <property type="entry name" value="RINGv"/>
    <property type="match status" value="1"/>
</dbReference>
<dbReference type="STRING" id="79200.A0A161Y2L1"/>
<reference evidence="8" key="2">
    <citation type="submission" date="2022-03" db="EMBL/GenBank/DDBJ databases">
        <title>Draft title - Genomic analysis of global carrot germplasm unveils the trajectory of domestication and the origin of high carotenoid orange carrot.</title>
        <authorList>
            <person name="Iorizzo M."/>
            <person name="Ellison S."/>
            <person name="Senalik D."/>
            <person name="Macko-Podgorni A."/>
            <person name="Grzebelus D."/>
            <person name="Bostan H."/>
            <person name="Rolling W."/>
            <person name="Curaba J."/>
            <person name="Simon P."/>
        </authorList>
    </citation>
    <scope>NUCLEOTIDE SEQUENCE</scope>
    <source>
        <tissue evidence="8">Leaf</tissue>
    </source>
</reference>